<dbReference type="PANTHER" id="PTHR30213">
    <property type="entry name" value="INNER MEMBRANE PROTEIN YHJD"/>
    <property type="match status" value="1"/>
</dbReference>
<evidence type="ECO:0000256" key="1">
    <source>
        <dbReference type="ARBA" id="ARBA00004651"/>
    </source>
</evidence>
<organism evidence="7 8">
    <name type="scientific">Leptospira brenneri</name>
    <dbReference type="NCBI Taxonomy" id="2023182"/>
    <lineage>
        <taxon>Bacteria</taxon>
        <taxon>Pseudomonadati</taxon>
        <taxon>Spirochaetota</taxon>
        <taxon>Spirochaetia</taxon>
        <taxon>Leptospirales</taxon>
        <taxon>Leptospiraceae</taxon>
        <taxon>Leptospira</taxon>
    </lineage>
</organism>
<evidence type="ECO:0000313" key="7">
    <source>
        <dbReference type="EMBL" id="TGK96376.1"/>
    </source>
</evidence>
<keyword evidence="4 6" id="KW-1133">Transmembrane helix</keyword>
<evidence type="ECO:0000256" key="5">
    <source>
        <dbReference type="ARBA" id="ARBA00023136"/>
    </source>
</evidence>
<dbReference type="GO" id="GO:0005886">
    <property type="term" value="C:plasma membrane"/>
    <property type="evidence" value="ECO:0007669"/>
    <property type="project" value="UniProtKB-SubCell"/>
</dbReference>
<reference evidence="7" key="1">
    <citation type="journal article" date="2019" name="PLoS Negl. Trop. Dis.">
        <title>Revisiting the worldwide diversity of Leptospira species in the environment.</title>
        <authorList>
            <person name="Vincent A.T."/>
            <person name="Schiettekatte O."/>
            <person name="Bourhy P."/>
            <person name="Veyrier F.J."/>
            <person name="Picardeau M."/>
        </authorList>
    </citation>
    <scope>NUCLEOTIDE SEQUENCE [LARGE SCALE GENOMIC DNA]</scope>
    <source>
        <strain evidence="7">201800277</strain>
    </source>
</reference>
<evidence type="ECO:0000256" key="2">
    <source>
        <dbReference type="ARBA" id="ARBA00022475"/>
    </source>
</evidence>
<dbReference type="Pfam" id="PF03631">
    <property type="entry name" value="Virul_fac_BrkB"/>
    <property type="match status" value="1"/>
</dbReference>
<sequence length="278" mass="32117">MKRLRRFFSEVYLYDVHGLASELSFTFLLTLFPLLVVFVTLLGLLQDPKTINLMTDQIGKFLPAPIFQPIDKSVENLTRVKSYNVIALSIAISFFSSLTIFGTISKALRFISRDETTVGFIGSQWINFRLLVISLVLLVLYFYLTYGLVQAERFLFRSFRFGFFRNNPYLSVSLIILPYSIGLFTFYYAYITKAKTTLKENLPGAIFASLLVLGMSFGFQFYLKMKNVGVNYSLAYDLISKMVVLMLYTYINSTFFIWGFLWNQVLADDRNKKSQSKK</sequence>
<gene>
    <name evidence="7" type="ORF">EHQ30_07165</name>
</gene>
<feature type="transmembrane region" description="Helical" evidence="6">
    <location>
        <begin position="243"/>
        <end position="263"/>
    </location>
</feature>
<protein>
    <submittedName>
        <fullName evidence="7">YihY/virulence factor BrkB family protein</fullName>
    </submittedName>
</protein>
<proteinExistence type="predicted"/>
<dbReference type="RefSeq" id="WP_100789565.1">
    <property type="nucleotide sequence ID" value="NZ_NPDQ01000002.1"/>
</dbReference>
<feature type="transmembrane region" description="Helical" evidence="6">
    <location>
        <begin position="21"/>
        <end position="45"/>
    </location>
</feature>
<keyword evidence="5 6" id="KW-0472">Membrane</keyword>
<dbReference type="InterPro" id="IPR017039">
    <property type="entry name" value="Virul_fac_BrkB"/>
</dbReference>
<dbReference type="OrthoDB" id="345544at2"/>
<keyword evidence="3 6" id="KW-0812">Transmembrane</keyword>
<keyword evidence="8" id="KW-1185">Reference proteome</keyword>
<dbReference type="AlphaFoldDB" id="A0A2M9Y435"/>
<evidence type="ECO:0000256" key="4">
    <source>
        <dbReference type="ARBA" id="ARBA00022989"/>
    </source>
</evidence>
<comment type="caution">
    <text evidence="7">The sequence shown here is derived from an EMBL/GenBank/DDBJ whole genome shotgun (WGS) entry which is preliminary data.</text>
</comment>
<comment type="subcellular location">
    <subcellularLocation>
        <location evidence="1">Cell membrane</location>
        <topology evidence="1">Multi-pass membrane protein</topology>
    </subcellularLocation>
</comment>
<feature type="transmembrane region" description="Helical" evidence="6">
    <location>
        <begin position="202"/>
        <end position="223"/>
    </location>
</feature>
<feature type="transmembrane region" description="Helical" evidence="6">
    <location>
        <begin position="126"/>
        <end position="149"/>
    </location>
</feature>
<dbReference type="PANTHER" id="PTHR30213:SF0">
    <property type="entry name" value="UPF0761 MEMBRANE PROTEIN YIHY"/>
    <property type="match status" value="1"/>
</dbReference>
<evidence type="ECO:0000313" key="8">
    <source>
        <dbReference type="Proteomes" id="UP000297891"/>
    </source>
</evidence>
<accession>A0A2M9Y435</accession>
<evidence type="ECO:0000256" key="3">
    <source>
        <dbReference type="ARBA" id="ARBA00022692"/>
    </source>
</evidence>
<keyword evidence="2" id="KW-1003">Cell membrane</keyword>
<name>A0A2M9Y435_9LEPT</name>
<feature type="transmembrane region" description="Helical" evidence="6">
    <location>
        <begin position="85"/>
        <end position="105"/>
    </location>
</feature>
<evidence type="ECO:0000256" key="6">
    <source>
        <dbReference type="SAM" id="Phobius"/>
    </source>
</evidence>
<dbReference type="Proteomes" id="UP000297891">
    <property type="component" value="Unassembled WGS sequence"/>
</dbReference>
<dbReference type="EMBL" id="RQFP01000001">
    <property type="protein sequence ID" value="TGK96376.1"/>
    <property type="molecule type" value="Genomic_DNA"/>
</dbReference>
<feature type="transmembrane region" description="Helical" evidence="6">
    <location>
        <begin position="169"/>
        <end position="190"/>
    </location>
</feature>
<dbReference type="PIRSF" id="PIRSF035875">
    <property type="entry name" value="RNase_BN"/>
    <property type="match status" value="1"/>
</dbReference>